<evidence type="ECO:0000313" key="3">
    <source>
        <dbReference type="Proteomes" id="UP000295443"/>
    </source>
</evidence>
<dbReference type="PROSITE" id="PS51833">
    <property type="entry name" value="HDOD"/>
    <property type="match status" value="1"/>
</dbReference>
<dbReference type="AlphaFoldDB" id="A0A4R1B1D1"/>
<name>A0A4R1B1D1_9PROT</name>
<dbReference type="InterPro" id="IPR003607">
    <property type="entry name" value="HD/PDEase_dom"/>
</dbReference>
<dbReference type="SMART" id="SM00471">
    <property type="entry name" value="HDc"/>
    <property type="match status" value="1"/>
</dbReference>
<dbReference type="Proteomes" id="UP000295443">
    <property type="component" value="Unassembled WGS sequence"/>
</dbReference>
<dbReference type="CDD" id="cd00077">
    <property type="entry name" value="HDc"/>
    <property type="match status" value="1"/>
</dbReference>
<dbReference type="InterPro" id="IPR013976">
    <property type="entry name" value="HDOD"/>
</dbReference>
<comment type="caution">
    <text evidence="2">The sequence shown here is derived from an EMBL/GenBank/DDBJ whole genome shotgun (WGS) entry which is preliminary data.</text>
</comment>
<evidence type="ECO:0000259" key="1">
    <source>
        <dbReference type="PROSITE" id="PS51833"/>
    </source>
</evidence>
<dbReference type="InterPro" id="IPR052340">
    <property type="entry name" value="RNase_Y/CdgJ"/>
</dbReference>
<keyword evidence="3" id="KW-1185">Reference proteome</keyword>
<sequence>MNSAAATPDDLIRDISGLVTLPDVYLRVNRLVEDPNSSNADIARAVGQDAAFTAKLLKLANSALYNFPASVDTVAKAVTIIGTAQVRNLALSLSVANSFAGLPNDLVSMRNFWKHSLLCALAARELCKLARRCDPDALFTAGLLHDIGELIIFNRLPEQARDALLMVLDSQEEIGVPEAEDRLLGFDHARVGAALARQWNLPATLQACIAWHHAPARAEAHGREVALIHIANSLAQLAEVDSIEPADAPAIDPAAWTAAGLDPEVVEAVVRKAQEEFGEIEKIFLGQ</sequence>
<protein>
    <submittedName>
        <fullName evidence="2">HDOD domain-containing protein</fullName>
    </submittedName>
</protein>
<reference evidence="2 3" key="1">
    <citation type="submission" date="2019-03" db="EMBL/GenBank/DDBJ databases">
        <title>Genome sequence of Thiobacillaceae bacterium LSR1, a sulfur-oxidizing bacterium isolated from freshwater sediment.</title>
        <authorList>
            <person name="Li S."/>
        </authorList>
    </citation>
    <scope>NUCLEOTIDE SEQUENCE [LARGE SCALE GENOMIC DNA]</scope>
    <source>
        <strain evidence="2 3">LSR1</strain>
    </source>
</reference>
<accession>A0A4R1B1D1</accession>
<dbReference type="EMBL" id="SJZB01000052">
    <property type="protein sequence ID" value="TCJ11581.1"/>
    <property type="molecule type" value="Genomic_DNA"/>
</dbReference>
<dbReference type="Pfam" id="PF08668">
    <property type="entry name" value="HDOD"/>
    <property type="match status" value="1"/>
</dbReference>
<feature type="domain" description="HDOD" evidence="1">
    <location>
        <begin position="18"/>
        <end position="215"/>
    </location>
</feature>
<dbReference type="PANTHER" id="PTHR33525">
    <property type="match status" value="1"/>
</dbReference>
<dbReference type="OrthoDB" id="9770715at2"/>
<organism evidence="2 3">
    <name type="scientific">Parasulfuritortus cantonensis</name>
    <dbReference type="NCBI Taxonomy" id="2528202"/>
    <lineage>
        <taxon>Bacteria</taxon>
        <taxon>Pseudomonadati</taxon>
        <taxon>Pseudomonadota</taxon>
        <taxon>Betaproteobacteria</taxon>
        <taxon>Nitrosomonadales</taxon>
        <taxon>Thiobacillaceae</taxon>
        <taxon>Parasulfuritortus</taxon>
    </lineage>
</organism>
<dbReference type="Gene3D" id="1.10.3210.10">
    <property type="entry name" value="Hypothetical protein af1432"/>
    <property type="match status" value="1"/>
</dbReference>
<dbReference type="InterPro" id="IPR006675">
    <property type="entry name" value="HDIG_dom"/>
</dbReference>
<proteinExistence type="predicted"/>
<dbReference type="RefSeq" id="WP_131449014.1">
    <property type="nucleotide sequence ID" value="NZ_SJZB01000052.1"/>
</dbReference>
<evidence type="ECO:0000313" key="2">
    <source>
        <dbReference type="EMBL" id="TCJ11581.1"/>
    </source>
</evidence>
<dbReference type="PANTHER" id="PTHR33525:SF3">
    <property type="entry name" value="RIBONUCLEASE Y"/>
    <property type="match status" value="1"/>
</dbReference>
<dbReference type="SUPFAM" id="SSF109604">
    <property type="entry name" value="HD-domain/PDEase-like"/>
    <property type="match status" value="1"/>
</dbReference>
<dbReference type="NCBIfam" id="TIGR00277">
    <property type="entry name" value="HDIG"/>
    <property type="match status" value="1"/>
</dbReference>
<gene>
    <name evidence="2" type="ORF">EZJ19_14995</name>
</gene>